<dbReference type="GO" id="GO:0016491">
    <property type="term" value="F:oxidoreductase activity"/>
    <property type="evidence" value="ECO:0007669"/>
    <property type="project" value="UniProtKB-KW"/>
</dbReference>
<feature type="transmembrane region" description="Helical" evidence="10">
    <location>
        <begin position="433"/>
        <end position="455"/>
    </location>
</feature>
<keyword evidence="15" id="KW-1185">Reference proteome</keyword>
<reference evidence="14 15" key="1">
    <citation type="submission" date="2018-04" db="EMBL/GenBank/DDBJ databases">
        <title>Massilia violaceinigra sp. nov., a novel purple-pigmented bacterium isolated from Tianshan glacier, Xinjiang, China.</title>
        <authorList>
            <person name="Wang H."/>
        </authorList>
    </citation>
    <scope>NUCLEOTIDE SEQUENCE [LARGE SCALE GENOMIC DNA]</scope>
    <source>
        <strain evidence="14 15">B448-2</strain>
    </source>
</reference>
<evidence type="ECO:0000259" key="12">
    <source>
        <dbReference type="Pfam" id="PF03779"/>
    </source>
</evidence>
<feature type="transmembrane region" description="Helical" evidence="10">
    <location>
        <begin position="758"/>
        <end position="775"/>
    </location>
</feature>
<dbReference type="GO" id="GO:0048038">
    <property type="term" value="F:quinone binding"/>
    <property type="evidence" value="ECO:0007669"/>
    <property type="project" value="UniProtKB-KW"/>
</dbReference>
<comment type="similarity">
    <text evidence="2">Belongs to the VKOR family.</text>
</comment>
<dbReference type="PANTHER" id="PTHR43245">
    <property type="entry name" value="BIFUNCTIONAL POLYMYXIN RESISTANCE PROTEIN ARNA"/>
    <property type="match status" value="1"/>
</dbReference>
<dbReference type="InterPro" id="IPR001509">
    <property type="entry name" value="Epimerase_deHydtase"/>
</dbReference>
<dbReference type="InterPro" id="IPR012932">
    <property type="entry name" value="VKOR"/>
</dbReference>
<comment type="subcellular location">
    <subcellularLocation>
        <location evidence="1">Membrane</location>
        <topology evidence="1">Multi-pass membrane protein</topology>
    </subcellularLocation>
</comment>
<evidence type="ECO:0000259" key="13">
    <source>
        <dbReference type="Pfam" id="PF07884"/>
    </source>
</evidence>
<evidence type="ECO:0000313" key="14">
    <source>
        <dbReference type="EMBL" id="PWF43602.1"/>
    </source>
</evidence>
<dbReference type="Gene3D" id="1.20.1440.130">
    <property type="entry name" value="VKOR domain"/>
    <property type="match status" value="1"/>
</dbReference>
<feature type="transmembrane region" description="Helical" evidence="10">
    <location>
        <begin position="461"/>
        <end position="481"/>
    </location>
</feature>
<evidence type="ECO:0000256" key="9">
    <source>
        <dbReference type="ARBA" id="ARBA00023284"/>
    </source>
</evidence>
<keyword evidence="7 10" id="KW-0472">Membrane</keyword>
<evidence type="ECO:0000256" key="10">
    <source>
        <dbReference type="SAM" id="Phobius"/>
    </source>
</evidence>
<proteinExistence type="inferred from homology"/>
<dbReference type="InterPro" id="IPR050177">
    <property type="entry name" value="Lipid_A_modif_metabolic_enz"/>
</dbReference>
<feature type="transmembrane region" description="Helical" evidence="10">
    <location>
        <begin position="644"/>
        <end position="666"/>
    </location>
</feature>
<keyword evidence="8" id="KW-1015">Disulfide bond</keyword>
<evidence type="ECO:0000256" key="7">
    <source>
        <dbReference type="ARBA" id="ARBA00023136"/>
    </source>
</evidence>
<keyword evidence="6" id="KW-0560">Oxidoreductase</keyword>
<dbReference type="GO" id="GO:0016020">
    <property type="term" value="C:membrane"/>
    <property type="evidence" value="ECO:0007669"/>
    <property type="project" value="UniProtKB-SubCell"/>
</dbReference>
<dbReference type="InterPro" id="IPR036291">
    <property type="entry name" value="NAD(P)-bd_dom_sf"/>
</dbReference>
<comment type="caution">
    <text evidence="14">The sequence shown here is derived from an EMBL/GenBank/DDBJ whole genome shotgun (WGS) entry which is preliminary data.</text>
</comment>
<feature type="domain" description="SPW repeat-containing integral membrane" evidence="12">
    <location>
        <begin position="727"/>
        <end position="818"/>
    </location>
</feature>
<feature type="transmembrane region" description="Helical" evidence="10">
    <location>
        <begin position="802"/>
        <end position="821"/>
    </location>
</feature>
<protein>
    <submittedName>
        <fullName evidence="14">DNA polymerase III subunit epsilon</fullName>
    </submittedName>
</protein>
<dbReference type="CDD" id="cd08946">
    <property type="entry name" value="SDR_e"/>
    <property type="match status" value="1"/>
</dbReference>
<feature type="transmembrane region" description="Helical" evidence="10">
    <location>
        <begin position="392"/>
        <end position="412"/>
    </location>
</feature>
<dbReference type="Gene3D" id="3.40.50.720">
    <property type="entry name" value="NAD(P)-binding Rossmann-like Domain"/>
    <property type="match status" value="1"/>
</dbReference>
<dbReference type="InterPro" id="IPR005530">
    <property type="entry name" value="SPW"/>
</dbReference>
<evidence type="ECO:0000313" key="15">
    <source>
        <dbReference type="Proteomes" id="UP000241421"/>
    </source>
</evidence>
<accession>A0A2U2HFW0</accession>
<evidence type="ECO:0000256" key="5">
    <source>
        <dbReference type="ARBA" id="ARBA00022989"/>
    </source>
</evidence>
<dbReference type="RefSeq" id="WP_106759294.1">
    <property type="nucleotide sequence ID" value="NZ_PXWF02000279.1"/>
</dbReference>
<dbReference type="Pfam" id="PF03779">
    <property type="entry name" value="SPW"/>
    <property type="match status" value="2"/>
</dbReference>
<dbReference type="CDD" id="cd12919">
    <property type="entry name" value="VKOR_2"/>
    <property type="match status" value="1"/>
</dbReference>
<dbReference type="EMBL" id="PXWF02000279">
    <property type="protein sequence ID" value="PWF43602.1"/>
    <property type="molecule type" value="Genomic_DNA"/>
</dbReference>
<evidence type="ECO:0000256" key="3">
    <source>
        <dbReference type="ARBA" id="ARBA00022692"/>
    </source>
</evidence>
<dbReference type="InterPro" id="IPR038354">
    <property type="entry name" value="VKOR_sf"/>
</dbReference>
<evidence type="ECO:0000256" key="8">
    <source>
        <dbReference type="ARBA" id="ARBA00023157"/>
    </source>
</evidence>
<evidence type="ECO:0000259" key="11">
    <source>
        <dbReference type="Pfam" id="PF01370"/>
    </source>
</evidence>
<keyword evidence="9" id="KW-0676">Redox-active center</keyword>
<feature type="domain" description="NAD-dependent epimerase/dehydratase" evidence="11">
    <location>
        <begin position="8"/>
        <end position="235"/>
    </location>
</feature>
<feature type="transmembrane region" description="Helical" evidence="10">
    <location>
        <begin position="493"/>
        <end position="515"/>
    </location>
</feature>
<feature type="transmembrane region" description="Helical" evidence="10">
    <location>
        <begin position="617"/>
        <end position="638"/>
    </location>
</feature>
<keyword evidence="4" id="KW-0874">Quinone</keyword>
<evidence type="ECO:0000256" key="1">
    <source>
        <dbReference type="ARBA" id="ARBA00004141"/>
    </source>
</evidence>
<feature type="transmembrane region" description="Helical" evidence="10">
    <location>
        <begin position="725"/>
        <end position="746"/>
    </location>
</feature>
<keyword evidence="3 10" id="KW-0812">Transmembrane</keyword>
<feature type="domain" description="Vitamin K epoxide reductase" evidence="13">
    <location>
        <begin position="538"/>
        <end position="665"/>
    </location>
</feature>
<keyword evidence="5 10" id="KW-1133">Transmembrane helix</keyword>
<evidence type="ECO:0000256" key="2">
    <source>
        <dbReference type="ARBA" id="ARBA00006214"/>
    </source>
</evidence>
<dbReference type="SUPFAM" id="SSF51735">
    <property type="entry name" value="NAD(P)-binding Rossmann-fold domains"/>
    <property type="match status" value="1"/>
</dbReference>
<dbReference type="Pfam" id="PF07884">
    <property type="entry name" value="VKOR"/>
    <property type="match status" value="1"/>
</dbReference>
<sequence>MATDRPVVLVTGSEGRIGSAIVAQLSDAYTVVGFERQCKGQNCIEADISSEAGVAEACAALRRQHGGRIASVIHLAAFYEFSDAPNPLYEAVNVRGTQNLLRALQSFEVGQFIYASTMLVHAPTSPGIPITEDSPLDPAWPYPQSKLAAERVVAGARGHIPSLVLRLAGVYTDDCEVPSLAQQAMRIFERQMLSRVFPGDATHGQAFVHLDDAVRAFRAAVDRRARLPPEAVVLIGEPVSESYEALQNLIARLLNGEPWETRQIPKTLAAAGAWMQNKAEVVVPDAIDHGQKPFIQPFMVGLADDHYELDIARAESLLGWRPEHRLRRSLQTMMARLRSDPPAWYKRNKLQLPLWLEAAQEAAGEAGKPSAQIVADYNMLDRAEHQRTLWCHFANIALGLWLMASPSVFGLAQQWMAPGALVAPNGRGLVYSASYMTASDMLAGALVALFALLSLSRDFGWARWSTAALGLWLLFAPVLFWTPSAAAYANDTLVGTLLIVFAVAIPSAPGISPVARVSGPDAPPGWDYSPAGWTNRLPIIILAFVGLFISRYLSAFQLGHIDAAWDPFFGAGTEAIITSSVLEAWPVSDAGLGATVYVLEILTGVIGDKRRWRTMPWLVLLFGILIVPLGGVSVFFIIIQPILIGTWCTLCLVGALAMLLQIPYSFDEILATLQFLKARIRQGRPWWYVLLRGDTMDGGSADYSDNFDAPIGSILREMLLTGVNAPWTLVASTVLGVLIMSTRLLFDTDGQGADSDHMVGSLVVTFSIMAWAEVARPLRFVNALFGAWLLVAPWFLDGYTAIGTVASLLFGAALIALSYPAGRFLSHFGAWDKIAQARPRIPAKRRHAHA</sequence>
<evidence type="ECO:0000256" key="4">
    <source>
        <dbReference type="ARBA" id="ARBA00022719"/>
    </source>
</evidence>
<name>A0A2U2HFW0_9BURK</name>
<gene>
    <name evidence="14" type="ORF">C7C56_020925</name>
</gene>
<feature type="transmembrane region" description="Helical" evidence="10">
    <location>
        <begin position="535"/>
        <end position="553"/>
    </location>
</feature>
<evidence type="ECO:0000256" key="6">
    <source>
        <dbReference type="ARBA" id="ARBA00023002"/>
    </source>
</evidence>
<dbReference type="AlphaFoldDB" id="A0A2U2HFW0"/>
<dbReference type="Pfam" id="PF01370">
    <property type="entry name" value="Epimerase"/>
    <property type="match status" value="1"/>
</dbReference>
<dbReference type="Proteomes" id="UP000241421">
    <property type="component" value="Unassembled WGS sequence"/>
</dbReference>
<dbReference type="OrthoDB" id="9801056at2"/>
<feature type="transmembrane region" description="Helical" evidence="10">
    <location>
        <begin position="780"/>
        <end position="796"/>
    </location>
</feature>
<organism evidence="14 15">
    <name type="scientific">Massilia glaciei</name>
    <dbReference type="NCBI Taxonomy" id="1524097"/>
    <lineage>
        <taxon>Bacteria</taxon>
        <taxon>Pseudomonadati</taxon>
        <taxon>Pseudomonadota</taxon>
        <taxon>Betaproteobacteria</taxon>
        <taxon>Burkholderiales</taxon>
        <taxon>Oxalobacteraceae</taxon>
        <taxon>Telluria group</taxon>
        <taxon>Massilia</taxon>
    </lineage>
</organism>
<feature type="domain" description="SPW repeat-containing integral membrane" evidence="12">
    <location>
        <begin position="392"/>
        <end position="503"/>
    </location>
</feature>